<dbReference type="PIRSF" id="PIRSF001220">
    <property type="entry name" value="L-ASNase_gatD"/>
    <property type="match status" value="1"/>
</dbReference>
<protein>
    <recommendedName>
        <fullName evidence="3">L-asparaginase</fullName>
    </recommendedName>
</protein>
<proteinExistence type="inferred from homology"/>
<feature type="domain" description="Asparaginase/glutaminase C-terminal" evidence="7">
    <location>
        <begin position="210"/>
        <end position="324"/>
    </location>
</feature>
<evidence type="ECO:0000259" key="7">
    <source>
        <dbReference type="Pfam" id="PF17763"/>
    </source>
</evidence>
<dbReference type="GO" id="GO:0004067">
    <property type="term" value="F:asparaginase activity"/>
    <property type="evidence" value="ECO:0007669"/>
    <property type="project" value="UniProtKB-UniRule"/>
</dbReference>
<dbReference type="Pfam" id="PF17763">
    <property type="entry name" value="Asparaginase_C"/>
    <property type="match status" value="1"/>
</dbReference>
<reference evidence="9" key="1">
    <citation type="submission" date="2016-10" db="EMBL/GenBank/DDBJ databases">
        <authorList>
            <person name="Varghese N."/>
            <person name="Submissions S."/>
        </authorList>
    </citation>
    <scope>NUCLEOTIDE SEQUENCE [LARGE SCALE GENOMIC DNA]</scope>
    <source>
        <strain evidence="9">CGMCC 1.10121</strain>
    </source>
</reference>
<dbReference type="PANTHER" id="PTHR11707">
    <property type="entry name" value="L-ASPARAGINASE"/>
    <property type="match status" value="1"/>
</dbReference>
<feature type="active site" evidence="5">
    <location>
        <position position="87"/>
    </location>
</feature>
<dbReference type="PRINTS" id="PR00139">
    <property type="entry name" value="ASNGLNASE"/>
</dbReference>
<dbReference type="SFLD" id="SFLDS00057">
    <property type="entry name" value="Glutaminase/Asparaginase"/>
    <property type="match status" value="1"/>
</dbReference>
<dbReference type="PROSITE" id="PS00917">
    <property type="entry name" value="ASN_GLN_ASE_2"/>
    <property type="match status" value="1"/>
</dbReference>
<dbReference type="Gene3D" id="3.40.50.40">
    <property type="match status" value="1"/>
</dbReference>
<dbReference type="EMBL" id="FODV01000001">
    <property type="protein sequence ID" value="SEO20416.1"/>
    <property type="molecule type" value="Genomic_DNA"/>
</dbReference>
<evidence type="ECO:0000256" key="4">
    <source>
        <dbReference type="PROSITE-ProRule" id="PRU10099"/>
    </source>
</evidence>
<dbReference type="PROSITE" id="PS00144">
    <property type="entry name" value="ASN_GLN_ASE_1"/>
    <property type="match status" value="1"/>
</dbReference>
<dbReference type="InterPro" id="IPR040919">
    <property type="entry name" value="Asparaginase_C"/>
</dbReference>
<evidence type="ECO:0000313" key="9">
    <source>
        <dbReference type="Proteomes" id="UP000199126"/>
    </source>
</evidence>
<dbReference type="SMART" id="SM00870">
    <property type="entry name" value="Asparaginase"/>
    <property type="match status" value="1"/>
</dbReference>
<gene>
    <name evidence="8" type="ORF">SAMN04487948_10168</name>
</gene>
<dbReference type="PANTHER" id="PTHR11707:SF28">
    <property type="entry name" value="60 KDA LYSOPHOSPHOLIPASE"/>
    <property type="match status" value="1"/>
</dbReference>
<dbReference type="Gene3D" id="3.40.50.1170">
    <property type="entry name" value="L-asparaginase, N-terminal domain"/>
    <property type="match status" value="1"/>
</dbReference>
<dbReference type="InterPro" id="IPR006034">
    <property type="entry name" value="Asparaginase/glutaminase-like"/>
</dbReference>
<dbReference type="InterPro" id="IPR004550">
    <property type="entry name" value="AsnASE_II"/>
</dbReference>
<evidence type="ECO:0000256" key="3">
    <source>
        <dbReference type="ARBA" id="ARBA00070292"/>
    </source>
</evidence>
<evidence type="ECO:0000259" key="6">
    <source>
        <dbReference type="Pfam" id="PF00710"/>
    </source>
</evidence>
<dbReference type="OrthoDB" id="85706at2157"/>
<dbReference type="InterPro" id="IPR036152">
    <property type="entry name" value="Asp/glu_Ase-like_sf"/>
</dbReference>
<dbReference type="CDD" id="cd08964">
    <property type="entry name" value="L-asparaginase_II"/>
    <property type="match status" value="1"/>
</dbReference>
<dbReference type="Pfam" id="PF00710">
    <property type="entry name" value="Asparaginase"/>
    <property type="match status" value="1"/>
</dbReference>
<dbReference type="InterPro" id="IPR027475">
    <property type="entry name" value="Asparaginase/glutaminase_AS2"/>
</dbReference>
<evidence type="ECO:0000256" key="1">
    <source>
        <dbReference type="ARBA" id="ARBA00010518"/>
    </source>
</evidence>
<feature type="domain" description="L-asparaginase N-terminal" evidence="6">
    <location>
        <begin position="5"/>
        <end position="191"/>
    </location>
</feature>
<dbReference type="SUPFAM" id="SSF53774">
    <property type="entry name" value="Glutaminase/Asparaginase"/>
    <property type="match status" value="1"/>
</dbReference>
<dbReference type="InterPro" id="IPR027474">
    <property type="entry name" value="L-asparaginase_N"/>
</dbReference>
<keyword evidence="9" id="KW-1185">Reference proteome</keyword>
<evidence type="ECO:0000313" key="8">
    <source>
        <dbReference type="EMBL" id="SEO20416.1"/>
    </source>
</evidence>
<sequence>MRPSISILGTGGTIASTQTASGATPSKRSEELVSAIPQLNEYADLTVREVVQRPSFTMDFEAVDELREAIRQEIENGVNGVIVTHGTDTMEESAYLLDLTLESDVPVVFTGAQRSADELSADGPSNLMTAVRLLTDERLLAAGGVYIAFDEKLHAARDVTKRHTHALDTFSSPDKGPIAVLTRETIRMYRSPGSYSDSLELEDVDAPATVRTVKSGLGVDSAQLEDAIAADVDGIVLEGTGLGNATTSLGNVVEQAIDAGIPVVVTSRCYAGSTAPVYGTAGGGQTLASHGARHGDDLSTHKARLKLQLVLAQTETPTSLDRYFGASTYDSQQK</sequence>
<dbReference type="InterPro" id="IPR037152">
    <property type="entry name" value="L-asparaginase_N_sf"/>
</dbReference>
<dbReference type="InterPro" id="IPR020827">
    <property type="entry name" value="Asparaginase/glutaminase_AS1"/>
</dbReference>
<name>A0A1H8MTC6_9EURY</name>
<feature type="active site" evidence="4">
    <location>
        <position position="13"/>
    </location>
</feature>
<dbReference type="InterPro" id="IPR027473">
    <property type="entry name" value="L-asparaginase_C"/>
</dbReference>
<dbReference type="PROSITE" id="PS51732">
    <property type="entry name" value="ASN_GLN_ASE_3"/>
    <property type="match status" value="1"/>
</dbReference>
<accession>A0A1H8MTC6</accession>
<keyword evidence="2" id="KW-0378">Hydrolase</keyword>
<dbReference type="PIRSF" id="PIRSF500176">
    <property type="entry name" value="L_ASNase"/>
    <property type="match status" value="1"/>
</dbReference>
<dbReference type="RefSeq" id="WP_089820480.1">
    <property type="nucleotide sequence ID" value="NZ_FODV01000001.1"/>
</dbReference>
<evidence type="ECO:0000256" key="5">
    <source>
        <dbReference type="PROSITE-ProRule" id="PRU10100"/>
    </source>
</evidence>
<dbReference type="Proteomes" id="UP000199126">
    <property type="component" value="Unassembled WGS sequence"/>
</dbReference>
<dbReference type="FunFam" id="3.40.50.1170:FF:000001">
    <property type="entry name" value="L-asparaginase 2"/>
    <property type="match status" value="1"/>
</dbReference>
<organism evidence="8 9">
    <name type="scientific">Halogranum amylolyticum</name>
    <dbReference type="NCBI Taxonomy" id="660520"/>
    <lineage>
        <taxon>Archaea</taxon>
        <taxon>Methanobacteriati</taxon>
        <taxon>Methanobacteriota</taxon>
        <taxon>Stenosarchaea group</taxon>
        <taxon>Halobacteria</taxon>
        <taxon>Halobacteriales</taxon>
        <taxon>Haloferacaceae</taxon>
    </lineage>
</organism>
<evidence type="ECO:0000256" key="2">
    <source>
        <dbReference type="ARBA" id="ARBA00022801"/>
    </source>
</evidence>
<dbReference type="AlphaFoldDB" id="A0A1H8MTC6"/>
<comment type="similarity">
    <text evidence="1">Belongs to the asparaginase 1 family.</text>
</comment>
<dbReference type="GO" id="GO:0006528">
    <property type="term" value="P:asparagine metabolic process"/>
    <property type="evidence" value="ECO:0007669"/>
    <property type="project" value="InterPro"/>
</dbReference>